<name>A0A371Q4E6_STRIH</name>
<dbReference type="EMBL" id="QUAC01000116">
    <property type="protein sequence ID" value="REK89594.1"/>
    <property type="molecule type" value="Genomic_DNA"/>
</dbReference>
<feature type="region of interest" description="Disordered" evidence="1">
    <location>
        <begin position="85"/>
        <end position="105"/>
    </location>
</feature>
<gene>
    <name evidence="2" type="ORF">DY245_14715</name>
</gene>
<protein>
    <submittedName>
        <fullName evidence="2">Uncharacterized protein</fullName>
    </submittedName>
</protein>
<dbReference type="AlphaFoldDB" id="A0A371Q4E6"/>
<dbReference type="OrthoDB" id="3388185at2"/>
<evidence type="ECO:0000313" key="2">
    <source>
        <dbReference type="EMBL" id="REK89594.1"/>
    </source>
</evidence>
<accession>A0A371Q4E6</accession>
<sequence length="105" mass="11463">MYPEGPKIPALTEAESKVVDAYLAVLKRLSGVNPTQTTGTYTALRAAQALVAETRELRDALSLMFERQEKEIHVRTMEHALRSLDGDRFLPRLGPPEGGAPSDGS</sequence>
<keyword evidence="3" id="KW-1185">Reference proteome</keyword>
<proteinExistence type="predicted"/>
<dbReference type="RefSeq" id="WP_128507435.1">
    <property type="nucleotide sequence ID" value="NZ_QUAC01000116.1"/>
</dbReference>
<dbReference type="Proteomes" id="UP000262477">
    <property type="component" value="Unassembled WGS sequence"/>
</dbReference>
<comment type="caution">
    <text evidence="2">The sequence shown here is derived from an EMBL/GenBank/DDBJ whole genome shotgun (WGS) entry which is preliminary data.</text>
</comment>
<organism evidence="2 3">
    <name type="scientific">Streptomyces inhibens</name>
    <dbReference type="NCBI Taxonomy" id="2293571"/>
    <lineage>
        <taxon>Bacteria</taxon>
        <taxon>Bacillati</taxon>
        <taxon>Actinomycetota</taxon>
        <taxon>Actinomycetes</taxon>
        <taxon>Kitasatosporales</taxon>
        <taxon>Streptomycetaceae</taxon>
        <taxon>Streptomyces</taxon>
    </lineage>
</organism>
<evidence type="ECO:0000313" key="3">
    <source>
        <dbReference type="Proteomes" id="UP000262477"/>
    </source>
</evidence>
<evidence type="ECO:0000256" key="1">
    <source>
        <dbReference type="SAM" id="MobiDB-lite"/>
    </source>
</evidence>
<reference evidence="2 3" key="1">
    <citation type="submission" date="2018-08" db="EMBL/GenBank/DDBJ databases">
        <title>Streptomyces NEAU-D10 sp. nov., a novel Actinomycete isolated from soil.</title>
        <authorList>
            <person name="Jin L."/>
        </authorList>
    </citation>
    <scope>NUCLEOTIDE SEQUENCE [LARGE SCALE GENOMIC DNA]</scope>
    <source>
        <strain evidence="2 3">NEAU-D10</strain>
    </source>
</reference>